<dbReference type="PROSITE" id="PS51186">
    <property type="entry name" value="GNAT"/>
    <property type="match status" value="1"/>
</dbReference>
<accession>A0A7Y9GL83</accession>
<dbReference type="RefSeq" id="WP_179487017.1">
    <property type="nucleotide sequence ID" value="NZ_JACCBV010000001.1"/>
</dbReference>
<dbReference type="InterPro" id="IPR016181">
    <property type="entry name" value="Acyl_CoA_acyltransferase"/>
</dbReference>
<dbReference type="SUPFAM" id="SSF55729">
    <property type="entry name" value="Acyl-CoA N-acyltransferases (Nat)"/>
    <property type="match status" value="1"/>
</dbReference>
<dbReference type="EMBL" id="JACCBV010000001">
    <property type="protein sequence ID" value="NYE18386.1"/>
    <property type="molecule type" value="Genomic_DNA"/>
</dbReference>
<evidence type="ECO:0000313" key="2">
    <source>
        <dbReference type="EMBL" id="NYE18386.1"/>
    </source>
</evidence>
<dbReference type="InterPro" id="IPR038764">
    <property type="entry name" value="GNAT_N_AcTrfase_prd"/>
</dbReference>
<dbReference type="PANTHER" id="PTHR41700:SF1">
    <property type="entry name" value="N-ACETYLTRANSFERASE DOMAIN-CONTAINING PROTEIN"/>
    <property type="match status" value="1"/>
</dbReference>
<reference evidence="2 3" key="1">
    <citation type="submission" date="2020-07" db="EMBL/GenBank/DDBJ databases">
        <title>Sequencing the genomes of 1000 actinobacteria strains.</title>
        <authorList>
            <person name="Klenk H.-P."/>
        </authorList>
    </citation>
    <scope>NUCLEOTIDE SEQUENCE [LARGE SCALE GENOMIC DNA]</scope>
    <source>
        <strain evidence="2 3">DSM 24662</strain>
    </source>
</reference>
<dbReference type="Gene3D" id="3.40.630.30">
    <property type="match status" value="1"/>
</dbReference>
<feature type="domain" description="N-acetyltransferase" evidence="1">
    <location>
        <begin position="27"/>
        <end position="186"/>
    </location>
</feature>
<proteinExistence type="predicted"/>
<dbReference type="GO" id="GO:0016747">
    <property type="term" value="F:acyltransferase activity, transferring groups other than amino-acyl groups"/>
    <property type="evidence" value="ECO:0007669"/>
    <property type="project" value="InterPro"/>
</dbReference>
<dbReference type="InterPro" id="IPR000182">
    <property type="entry name" value="GNAT_dom"/>
</dbReference>
<protein>
    <submittedName>
        <fullName evidence="2">Putative GNAT superfamily acetyltransferase</fullName>
    </submittedName>
</protein>
<gene>
    <name evidence="2" type="ORF">BJ991_000414</name>
</gene>
<dbReference type="Pfam" id="PF00583">
    <property type="entry name" value="Acetyltransf_1"/>
    <property type="match status" value="1"/>
</dbReference>
<organism evidence="2 3">
    <name type="scientific">Microbacterium immunditiarum</name>
    <dbReference type="NCBI Taxonomy" id="337480"/>
    <lineage>
        <taxon>Bacteria</taxon>
        <taxon>Bacillati</taxon>
        <taxon>Actinomycetota</taxon>
        <taxon>Actinomycetes</taxon>
        <taxon>Micrococcales</taxon>
        <taxon>Microbacteriaceae</taxon>
        <taxon>Microbacterium</taxon>
    </lineage>
</organism>
<dbReference type="CDD" id="cd04301">
    <property type="entry name" value="NAT_SF"/>
    <property type="match status" value="1"/>
</dbReference>
<name>A0A7Y9GL83_9MICO</name>
<evidence type="ECO:0000313" key="3">
    <source>
        <dbReference type="Proteomes" id="UP000576969"/>
    </source>
</evidence>
<sequence length="278" mass="29943">MTVTLEQGRLVATARDDAARLAEAAGADIRLLSSPDEMVDASALFARVWRVDVDRSHVNPGLLVALAHSDNYVAGAFRGGRLIGASVGFFHPPAESALHSHITGVDAAVAGRGVGRALKFHQRAWALEHGARRMTWTFDPLVARNAYFNVQTLAARGIRYLSDFYGVMSDGVNAGQESDRMLIEWTLDDEPASGEVDTGAPPVLVVADDRPAALPLPADAAAVRVDIPRDIEGLRTRDPDAARLWRLALRGALSPLMAGGWRLVGVSREGSYHLERPL</sequence>
<dbReference type="PANTHER" id="PTHR41700">
    <property type="entry name" value="GCN5-RELATED N-ACETYLTRANSFERASE"/>
    <property type="match status" value="1"/>
</dbReference>
<keyword evidence="2" id="KW-0808">Transferase</keyword>
<keyword evidence="3" id="KW-1185">Reference proteome</keyword>
<dbReference type="Proteomes" id="UP000576969">
    <property type="component" value="Unassembled WGS sequence"/>
</dbReference>
<evidence type="ECO:0000259" key="1">
    <source>
        <dbReference type="PROSITE" id="PS51186"/>
    </source>
</evidence>
<dbReference type="AlphaFoldDB" id="A0A7Y9GL83"/>
<comment type="caution">
    <text evidence="2">The sequence shown here is derived from an EMBL/GenBank/DDBJ whole genome shotgun (WGS) entry which is preliminary data.</text>
</comment>